<protein>
    <submittedName>
        <fullName evidence="1">Uncharacterized protein</fullName>
    </submittedName>
</protein>
<proteinExistence type="predicted"/>
<reference evidence="1 2" key="1">
    <citation type="submission" date="2019-02" db="EMBL/GenBank/DDBJ databases">
        <title>Deep-cultivation of Planctomycetes and their phenomic and genomic characterization uncovers novel biology.</title>
        <authorList>
            <person name="Wiegand S."/>
            <person name="Jogler M."/>
            <person name="Boedeker C."/>
            <person name="Pinto D."/>
            <person name="Vollmers J."/>
            <person name="Rivas-Marin E."/>
            <person name="Kohn T."/>
            <person name="Peeters S.H."/>
            <person name="Heuer A."/>
            <person name="Rast P."/>
            <person name="Oberbeckmann S."/>
            <person name="Bunk B."/>
            <person name="Jeske O."/>
            <person name="Meyerdierks A."/>
            <person name="Storesund J.E."/>
            <person name="Kallscheuer N."/>
            <person name="Luecker S."/>
            <person name="Lage O.M."/>
            <person name="Pohl T."/>
            <person name="Merkel B.J."/>
            <person name="Hornburger P."/>
            <person name="Mueller R.-W."/>
            <person name="Bruemmer F."/>
            <person name="Labrenz M."/>
            <person name="Spormann A.M."/>
            <person name="Op Den Camp H."/>
            <person name="Overmann J."/>
            <person name="Amann R."/>
            <person name="Jetten M.S.M."/>
            <person name="Mascher T."/>
            <person name="Medema M.H."/>
            <person name="Devos D.P."/>
            <person name="Kaster A.-K."/>
            <person name="Ovreas L."/>
            <person name="Rohde M."/>
            <person name="Galperin M.Y."/>
            <person name="Jogler C."/>
        </authorList>
    </citation>
    <scope>NUCLEOTIDE SEQUENCE [LARGE SCALE GENOMIC DNA]</scope>
    <source>
        <strain evidence="1 2">Poly59</strain>
    </source>
</reference>
<name>A0A5C6ESR4_9BACT</name>
<sequence>MLQVTRPSNGHVLARFDVCIDYRYRLTYEHEIRMSVDYAWCSRCNSFVEMERIWTESEIRSNTSNVLLSEWSGRQLETPTTARLNAALEWLQNRTAHPRCLSCGSVTATTRIPPNTESLHPNGDGIIRLSGDGVLGGTPTRYAPKHFAPGGMPIL</sequence>
<dbReference type="EMBL" id="SJPX01000003">
    <property type="protein sequence ID" value="TWU52048.1"/>
    <property type="molecule type" value="Genomic_DNA"/>
</dbReference>
<comment type="caution">
    <text evidence="1">The sequence shown here is derived from an EMBL/GenBank/DDBJ whole genome shotgun (WGS) entry which is preliminary data.</text>
</comment>
<keyword evidence="2" id="KW-1185">Reference proteome</keyword>
<accession>A0A5C6ESR4</accession>
<evidence type="ECO:0000313" key="2">
    <source>
        <dbReference type="Proteomes" id="UP000317977"/>
    </source>
</evidence>
<dbReference type="AlphaFoldDB" id="A0A5C6ESR4"/>
<gene>
    <name evidence="1" type="ORF">Poly59_36450</name>
</gene>
<dbReference type="Proteomes" id="UP000317977">
    <property type="component" value="Unassembled WGS sequence"/>
</dbReference>
<organism evidence="1 2">
    <name type="scientific">Rubripirellula reticaptiva</name>
    <dbReference type="NCBI Taxonomy" id="2528013"/>
    <lineage>
        <taxon>Bacteria</taxon>
        <taxon>Pseudomonadati</taxon>
        <taxon>Planctomycetota</taxon>
        <taxon>Planctomycetia</taxon>
        <taxon>Pirellulales</taxon>
        <taxon>Pirellulaceae</taxon>
        <taxon>Rubripirellula</taxon>
    </lineage>
</organism>
<evidence type="ECO:0000313" key="1">
    <source>
        <dbReference type="EMBL" id="TWU52048.1"/>
    </source>
</evidence>